<dbReference type="GO" id="GO:0009088">
    <property type="term" value="P:threonine biosynthetic process"/>
    <property type="evidence" value="ECO:0007669"/>
    <property type="project" value="UniProtKB-KW"/>
</dbReference>
<name>A0A9J9QDB2_ACIET</name>
<dbReference type="Proteomes" id="UP000000450">
    <property type="component" value="Chromosome"/>
</dbReference>
<evidence type="ECO:0000256" key="10">
    <source>
        <dbReference type="RuleBase" id="RU004171"/>
    </source>
</evidence>
<dbReference type="GO" id="GO:0004412">
    <property type="term" value="F:homoserine dehydrogenase activity"/>
    <property type="evidence" value="ECO:0007669"/>
    <property type="project" value="UniProtKB-EC"/>
</dbReference>
<dbReference type="FunFam" id="3.30.360.10:FF:000005">
    <property type="entry name" value="Homoserine dehydrogenase"/>
    <property type="match status" value="1"/>
</dbReference>
<evidence type="ECO:0000256" key="8">
    <source>
        <dbReference type="ARBA" id="ARBA00023002"/>
    </source>
</evidence>
<reference evidence="14 15" key="1">
    <citation type="journal article" date="2010" name="J. Bacteriol.">
        <title>Completed genome sequence of the anaerobic iron-oxidizing bacterium Acidovorax ebreus strain TPSY.</title>
        <authorList>
            <person name="Byrne-Bailey K.G."/>
            <person name="Weber K.A."/>
            <person name="Chair A.H."/>
            <person name="Bose S."/>
            <person name="Knox T."/>
            <person name="Spanbauer T.L."/>
            <person name="Chertkov O."/>
            <person name="Coates J.D."/>
        </authorList>
    </citation>
    <scope>NUCLEOTIDE SEQUENCE [LARGE SCALE GENOMIC DNA]</scope>
    <source>
        <strain evidence="14 15">TPSY</strain>
    </source>
</reference>
<evidence type="ECO:0000256" key="6">
    <source>
        <dbReference type="ARBA" id="ARBA00022605"/>
    </source>
</evidence>
<dbReference type="SUPFAM" id="SSF55347">
    <property type="entry name" value="Glyceraldehyde-3-phosphate dehydrogenase-like, C-terminal domain"/>
    <property type="match status" value="1"/>
</dbReference>
<comment type="pathway">
    <text evidence="1">Amino-acid biosynthesis; L-threonine biosynthesis; L-threonine from L-aspartate: step 3/5.</text>
</comment>
<keyword evidence="8 14" id="KW-0560">Oxidoreductase</keyword>
<feature type="region of interest" description="Disordered" evidence="11">
    <location>
        <begin position="1"/>
        <end position="21"/>
    </location>
</feature>
<evidence type="ECO:0000313" key="14">
    <source>
        <dbReference type="EMBL" id="ACM31501.1"/>
    </source>
</evidence>
<accession>A0A9J9QDB2</accession>
<evidence type="ECO:0000256" key="11">
    <source>
        <dbReference type="SAM" id="MobiDB-lite"/>
    </source>
</evidence>
<dbReference type="PANTHER" id="PTHR43331">
    <property type="entry name" value="HOMOSERINE DEHYDROGENASE"/>
    <property type="match status" value="1"/>
</dbReference>
<dbReference type="EMBL" id="CP001392">
    <property type="protein sequence ID" value="ACM31501.1"/>
    <property type="molecule type" value="Genomic_DNA"/>
</dbReference>
<evidence type="ECO:0000259" key="12">
    <source>
        <dbReference type="Pfam" id="PF00742"/>
    </source>
</evidence>
<dbReference type="Gene3D" id="3.30.360.10">
    <property type="entry name" value="Dihydrodipicolinate Reductase, domain 2"/>
    <property type="match status" value="1"/>
</dbReference>
<dbReference type="PANTHER" id="PTHR43331:SF1">
    <property type="entry name" value="HOMOSERINE DEHYDROGENASE"/>
    <property type="match status" value="1"/>
</dbReference>
<dbReference type="GO" id="GO:0009086">
    <property type="term" value="P:methionine biosynthetic process"/>
    <property type="evidence" value="ECO:0007669"/>
    <property type="project" value="UniProtKB-KW"/>
</dbReference>
<evidence type="ECO:0000256" key="2">
    <source>
        <dbReference type="ARBA" id="ARBA00005062"/>
    </source>
</evidence>
<dbReference type="InterPro" id="IPR036291">
    <property type="entry name" value="NAD(P)-bd_dom_sf"/>
</dbReference>
<evidence type="ECO:0000256" key="3">
    <source>
        <dbReference type="ARBA" id="ARBA00006753"/>
    </source>
</evidence>
<dbReference type="InterPro" id="IPR005106">
    <property type="entry name" value="Asp/hSer_DH_NAD-bd"/>
</dbReference>
<evidence type="ECO:0000313" key="15">
    <source>
        <dbReference type="Proteomes" id="UP000000450"/>
    </source>
</evidence>
<gene>
    <name evidence="14" type="ordered locus">Dtpsy_0012</name>
</gene>
<evidence type="ECO:0000259" key="13">
    <source>
        <dbReference type="Pfam" id="PF03447"/>
    </source>
</evidence>
<keyword evidence="15" id="KW-1185">Reference proteome</keyword>
<proteinExistence type="inferred from homology"/>
<evidence type="ECO:0000256" key="9">
    <source>
        <dbReference type="ARBA" id="ARBA00023167"/>
    </source>
</evidence>
<dbReference type="AlphaFoldDB" id="A0A9J9QDB2"/>
<evidence type="ECO:0000256" key="5">
    <source>
        <dbReference type="ARBA" id="ARBA00013376"/>
    </source>
</evidence>
<dbReference type="PROSITE" id="PS01042">
    <property type="entry name" value="HOMOSER_DHGENASE"/>
    <property type="match status" value="1"/>
</dbReference>
<dbReference type="Pfam" id="PF00742">
    <property type="entry name" value="Homoserine_dh"/>
    <property type="match status" value="1"/>
</dbReference>
<evidence type="ECO:0000256" key="4">
    <source>
        <dbReference type="ARBA" id="ARBA00013213"/>
    </source>
</evidence>
<keyword evidence="7" id="KW-0791">Threonine biosynthesis</keyword>
<evidence type="ECO:0000256" key="1">
    <source>
        <dbReference type="ARBA" id="ARBA00005056"/>
    </source>
</evidence>
<dbReference type="GO" id="GO:0050661">
    <property type="term" value="F:NADP binding"/>
    <property type="evidence" value="ECO:0007669"/>
    <property type="project" value="InterPro"/>
</dbReference>
<evidence type="ECO:0000256" key="7">
    <source>
        <dbReference type="ARBA" id="ARBA00022697"/>
    </source>
</evidence>
<feature type="domain" description="Aspartate/homoserine dehydrogenase NAD-binding" evidence="13">
    <location>
        <begin position="33"/>
        <end position="154"/>
    </location>
</feature>
<dbReference type="KEGG" id="dia:Dtpsy_0012"/>
<dbReference type="InterPro" id="IPR001342">
    <property type="entry name" value="HDH_cat"/>
</dbReference>
<dbReference type="InterPro" id="IPR019811">
    <property type="entry name" value="HDH_CS"/>
</dbReference>
<sequence length="472" mass="48373">MFVEPQFSPSPEVHASARRAPAPPPALRVGMIGTGTVGSGVWRVLRRNRDLINARAGRAIEIVAVAARNTARAATALDGAPGVRLLTDPLQLAADPGVDVVLELAGGTGAARDWVQAALAHGKHVVTANKALLATHGEALAQTAARHGRVLAYEAAVAGSVPVIKALREGLAANRITALAGVLNGTSNYILTRMQAAGLGFAAALTEAQALGYAEADPAFDVDGTDAAHKLALLAANAFGMPVRLDAVHVEGIRDLQRGDVAAAAHLGYAVKLLAVAEQQECEGRMAIQLRVHPALVPARHPLALLDGATNGLLVRGDAAGSAFFSGAGAGGEPTASAVLADLIDLARLPAVSSPTPTGPGVPTLGTHRRAGDDPAVLPMAPVKTPHLLRLLPGAALCETAVLRALAREGVRVRRRTWAAPVTPGGAPELLLLTAPTPDALAAEATAHLQAYTGAQVRRLRVELCSALTDEQ</sequence>
<feature type="domain" description="Homoserine dehydrogenase catalytic" evidence="12">
    <location>
        <begin position="162"/>
        <end position="344"/>
    </location>
</feature>
<dbReference type="Gene3D" id="3.30.70.260">
    <property type="match status" value="1"/>
</dbReference>
<organism evidence="14 15">
    <name type="scientific">Acidovorax ebreus (strain TPSY)</name>
    <name type="common">Diaphorobacter sp. (strain TPSY)</name>
    <dbReference type="NCBI Taxonomy" id="535289"/>
    <lineage>
        <taxon>Bacteria</taxon>
        <taxon>Pseudomonadati</taxon>
        <taxon>Pseudomonadota</taxon>
        <taxon>Betaproteobacteria</taxon>
        <taxon>Burkholderiales</taxon>
        <taxon>Comamonadaceae</taxon>
        <taxon>Diaphorobacter</taxon>
    </lineage>
</organism>
<protein>
    <recommendedName>
        <fullName evidence="5">Homoserine dehydrogenase</fullName>
        <ecNumber evidence="4">1.1.1.3</ecNumber>
    </recommendedName>
</protein>
<dbReference type="RefSeq" id="WP_012655132.1">
    <property type="nucleotide sequence ID" value="NC_011992.1"/>
</dbReference>
<dbReference type="Pfam" id="PF03447">
    <property type="entry name" value="NAD_binding_3"/>
    <property type="match status" value="1"/>
</dbReference>
<dbReference type="NCBIfam" id="NF004976">
    <property type="entry name" value="PRK06349.1"/>
    <property type="match status" value="1"/>
</dbReference>
<dbReference type="EC" id="1.1.1.3" evidence="4"/>
<comment type="similarity">
    <text evidence="3 10">Belongs to the homoserine dehydrogenase family.</text>
</comment>
<dbReference type="Gene3D" id="3.40.50.720">
    <property type="entry name" value="NAD(P)-binding Rossmann-like Domain"/>
    <property type="match status" value="1"/>
</dbReference>
<dbReference type="SUPFAM" id="SSF51735">
    <property type="entry name" value="NAD(P)-binding Rossmann-fold domains"/>
    <property type="match status" value="1"/>
</dbReference>
<keyword evidence="9" id="KW-0486">Methionine biosynthesis</keyword>
<comment type="pathway">
    <text evidence="2">Amino-acid biosynthesis; L-methionine biosynthesis via de novo pathway; L-homoserine from L-aspartate: step 3/3.</text>
</comment>
<keyword evidence="6" id="KW-0028">Amino-acid biosynthesis</keyword>